<reference evidence="3" key="1">
    <citation type="journal article" date="2022" name="Front. Microbiol.">
        <title>Genome-based taxonomic rearrangement of Oceanobacter-related bacteria including the description of Thalassolituus hydrocarbonoclasticus sp. nov. and Thalassolituus pacificus sp. nov. and emended description of the genus Thalassolituus.</title>
        <authorList>
            <person name="Dong C."/>
            <person name="Wei L."/>
            <person name="Wang J."/>
            <person name="Lai Q."/>
            <person name="Huang Z."/>
            <person name="Shao Z."/>
        </authorList>
    </citation>
    <scope>NUCLEOTIDE SEQUENCE</scope>
    <source>
        <strain evidence="3">59MF3M-4</strain>
    </source>
</reference>
<dbReference type="RefSeq" id="WP_260975783.1">
    <property type="nucleotide sequence ID" value="NZ_JAOANI010000015.1"/>
</dbReference>
<evidence type="ECO:0000313" key="4">
    <source>
        <dbReference type="Proteomes" id="UP001147830"/>
    </source>
</evidence>
<keyword evidence="4" id="KW-1185">Reference proteome</keyword>
<feature type="signal peptide" evidence="1">
    <location>
        <begin position="1"/>
        <end position="21"/>
    </location>
</feature>
<proteinExistence type="predicted"/>
<dbReference type="AlphaFoldDB" id="A0A9X2WED3"/>
<gene>
    <name evidence="3" type="ORF">NYR02_07630</name>
</gene>
<comment type="caution">
    <text evidence="3">The sequence shown here is derived from an EMBL/GenBank/DDBJ whole genome shotgun (WGS) entry which is preliminary data.</text>
</comment>
<feature type="domain" description="Alginate export" evidence="2">
    <location>
        <begin position="30"/>
        <end position="154"/>
    </location>
</feature>
<protein>
    <submittedName>
        <fullName evidence="3">Alginate export family protein</fullName>
    </submittedName>
</protein>
<evidence type="ECO:0000259" key="2">
    <source>
        <dbReference type="Pfam" id="PF13372"/>
    </source>
</evidence>
<dbReference type="Pfam" id="PF13372">
    <property type="entry name" value="Alginate_exp"/>
    <property type="match status" value="1"/>
</dbReference>
<dbReference type="EMBL" id="JAOANI010000015">
    <property type="protein sequence ID" value="MCT7358884.1"/>
    <property type="molecule type" value="Genomic_DNA"/>
</dbReference>
<accession>A0A9X2WED3</accession>
<organism evidence="3 4">
    <name type="scientific">Thalassolituus pacificus</name>
    <dbReference type="NCBI Taxonomy" id="2975440"/>
    <lineage>
        <taxon>Bacteria</taxon>
        <taxon>Pseudomonadati</taxon>
        <taxon>Pseudomonadota</taxon>
        <taxon>Gammaproteobacteria</taxon>
        <taxon>Oceanospirillales</taxon>
        <taxon>Oceanospirillaceae</taxon>
        <taxon>Thalassolituus</taxon>
    </lineage>
</organism>
<dbReference type="InterPro" id="IPR025388">
    <property type="entry name" value="Alginate_export_dom"/>
</dbReference>
<sequence>MIFKLSSLASALLLASPVVFSQSFDGVPGNFPADFRLRYETNDTDNLTKSATALTLRSRIGYETDNYNGLKALAEIEDVRSIIDEYSPESSGYDPVADPVNTEINRAQLFYTKEALTAVVGRQRIILDNTRFIGNVGWRQNEQTYDAALLQYKKDNIGVAYAYINQVNGIDFSETDISGHALNIAFDQLPVGKLVAYAYLVDIDDTDFYYDTYGASLSGQKPLNDIKVNYLAEIAIQSAYENGDKDAIYYHVEAGATLQDVNLTLGNETLGSNDGEYGFQTPLATKHAFNGWADKFLNTPDNGLSDTYVRLSGSLDKLKALVMYHEYSSDRGSDNLGSELNVQLLYPFSKNLSSGLKYASYEAADSGSDTEKFWLWCGLSF</sequence>
<name>A0A9X2WED3_9GAMM</name>
<dbReference type="Proteomes" id="UP001147830">
    <property type="component" value="Unassembled WGS sequence"/>
</dbReference>
<feature type="chain" id="PRO_5040898622" evidence="1">
    <location>
        <begin position="22"/>
        <end position="381"/>
    </location>
</feature>
<reference evidence="3" key="2">
    <citation type="submission" date="2022-08" db="EMBL/GenBank/DDBJ databases">
        <authorList>
            <person name="Dong C."/>
        </authorList>
    </citation>
    <scope>NUCLEOTIDE SEQUENCE</scope>
    <source>
        <strain evidence="3">59MF3M-4</strain>
    </source>
</reference>
<evidence type="ECO:0000313" key="3">
    <source>
        <dbReference type="EMBL" id="MCT7358884.1"/>
    </source>
</evidence>
<evidence type="ECO:0000256" key="1">
    <source>
        <dbReference type="SAM" id="SignalP"/>
    </source>
</evidence>
<keyword evidence="1" id="KW-0732">Signal</keyword>